<proteinExistence type="predicted"/>
<accession>A0A6A7AJC1</accession>
<dbReference type="AlphaFoldDB" id="A0A6A7AJC1"/>
<feature type="compositionally biased region" description="Basic and acidic residues" evidence="1">
    <location>
        <begin position="279"/>
        <end position="291"/>
    </location>
</feature>
<evidence type="ECO:0000256" key="1">
    <source>
        <dbReference type="SAM" id="MobiDB-lite"/>
    </source>
</evidence>
<dbReference type="EMBL" id="MU006216">
    <property type="protein sequence ID" value="KAF2833223.1"/>
    <property type="molecule type" value="Genomic_DNA"/>
</dbReference>
<feature type="compositionally biased region" description="Basic and acidic residues" evidence="1">
    <location>
        <begin position="43"/>
        <end position="55"/>
    </location>
</feature>
<gene>
    <name evidence="2" type="ORF">CC86DRAFT_338422</name>
</gene>
<feature type="compositionally biased region" description="Basic and acidic residues" evidence="1">
    <location>
        <begin position="415"/>
        <end position="424"/>
    </location>
</feature>
<feature type="compositionally biased region" description="Basic and acidic residues" evidence="1">
    <location>
        <begin position="152"/>
        <end position="174"/>
    </location>
</feature>
<feature type="compositionally biased region" description="Basic and acidic residues" evidence="1">
    <location>
        <begin position="65"/>
        <end position="75"/>
    </location>
</feature>
<dbReference type="Proteomes" id="UP000799424">
    <property type="component" value="Unassembled WGS sequence"/>
</dbReference>
<evidence type="ECO:0000313" key="3">
    <source>
        <dbReference type="Proteomes" id="UP000799424"/>
    </source>
</evidence>
<feature type="region of interest" description="Disordered" evidence="1">
    <location>
        <begin position="526"/>
        <end position="547"/>
    </location>
</feature>
<evidence type="ECO:0008006" key="4">
    <source>
        <dbReference type="Google" id="ProtNLM"/>
    </source>
</evidence>
<feature type="region of interest" description="Disordered" evidence="1">
    <location>
        <begin position="1"/>
        <end position="20"/>
    </location>
</feature>
<feature type="compositionally biased region" description="Basic residues" evidence="1">
    <location>
        <begin position="175"/>
        <end position="189"/>
    </location>
</feature>
<dbReference type="OrthoDB" id="5407645at2759"/>
<feature type="compositionally biased region" description="Basic and acidic residues" evidence="1">
    <location>
        <begin position="82"/>
        <end position="125"/>
    </location>
</feature>
<keyword evidence="3" id="KW-1185">Reference proteome</keyword>
<feature type="region of interest" description="Disordered" evidence="1">
    <location>
        <begin position="259"/>
        <end position="440"/>
    </location>
</feature>
<feature type="compositionally biased region" description="Basic residues" evidence="1">
    <location>
        <begin position="343"/>
        <end position="356"/>
    </location>
</feature>
<organism evidence="2 3">
    <name type="scientific">Ophiobolus disseminans</name>
    <dbReference type="NCBI Taxonomy" id="1469910"/>
    <lineage>
        <taxon>Eukaryota</taxon>
        <taxon>Fungi</taxon>
        <taxon>Dikarya</taxon>
        <taxon>Ascomycota</taxon>
        <taxon>Pezizomycotina</taxon>
        <taxon>Dothideomycetes</taxon>
        <taxon>Pleosporomycetidae</taxon>
        <taxon>Pleosporales</taxon>
        <taxon>Pleosporineae</taxon>
        <taxon>Phaeosphaeriaceae</taxon>
        <taxon>Ophiobolus</taxon>
    </lineage>
</organism>
<feature type="region of interest" description="Disordered" evidence="1">
    <location>
        <begin position="43"/>
        <end position="198"/>
    </location>
</feature>
<sequence>MSEYSYDIPARRSHRTREPEYVTETTYIERGGRGAPVRDLVYRPTREDSIEDIPRDFPPPGAEYRQTKYREEYAPPRRTRSVNRDDYDDRSYRGGGRRQRDYDDYSEYSERPKPSRRKSIVDQAKDFGQSVGLGGVIGAVTGSRNRSRSKDRHRDRDYDRGYDSDRNGYDDRSRRHDSRSRSGSRSRGGRKGEKWEQAAKAALVAGAVEAFRSRKVAGPWTGEKGQRIATAALGAAGIDGLIDRDPDQHEKRHVIQSALGGIAASRLANGSRSRSRGPRGRDDSRSPDGRARSRSRSIFGRSRSRGRSQSGDREGGGGGGLAKVAGTGAVIAAGKALYDRVRSKSRSRKERSRSRSSSRDSYVPSRRGNRRSYSRGRGMDDDYSQAQGRANPDRRLAAAGGAGAGALAASSRGGEVGERKRDSSSDSESSTDMEERRKKLRGKELLTAGLATVATIHAAHGVYSSMVASEKRRTLVSEGEMSPEEARKRKSKNMLQDAAAVGIAALGIKSAYSEWKEMNEQRHSVKELEARRRKRRKLREKREREARQNALGGMNANQNGYANPYAYPVAANPGYPPTTSYADANPYNAMPPPPMGARY</sequence>
<protein>
    <recommendedName>
        <fullName evidence="4">DUF3824 domain-containing protein</fullName>
    </recommendedName>
</protein>
<reference evidence="2" key="1">
    <citation type="journal article" date="2020" name="Stud. Mycol.">
        <title>101 Dothideomycetes genomes: a test case for predicting lifestyles and emergence of pathogens.</title>
        <authorList>
            <person name="Haridas S."/>
            <person name="Albert R."/>
            <person name="Binder M."/>
            <person name="Bloem J."/>
            <person name="Labutti K."/>
            <person name="Salamov A."/>
            <person name="Andreopoulos B."/>
            <person name="Baker S."/>
            <person name="Barry K."/>
            <person name="Bills G."/>
            <person name="Bluhm B."/>
            <person name="Cannon C."/>
            <person name="Castanera R."/>
            <person name="Culley D."/>
            <person name="Daum C."/>
            <person name="Ezra D."/>
            <person name="Gonzalez J."/>
            <person name="Henrissat B."/>
            <person name="Kuo A."/>
            <person name="Liang C."/>
            <person name="Lipzen A."/>
            <person name="Lutzoni F."/>
            <person name="Magnuson J."/>
            <person name="Mondo S."/>
            <person name="Nolan M."/>
            <person name="Ohm R."/>
            <person name="Pangilinan J."/>
            <person name="Park H.-J."/>
            <person name="Ramirez L."/>
            <person name="Alfaro M."/>
            <person name="Sun H."/>
            <person name="Tritt A."/>
            <person name="Yoshinaga Y."/>
            <person name="Zwiers L.-H."/>
            <person name="Turgeon B."/>
            <person name="Goodwin S."/>
            <person name="Spatafora J."/>
            <person name="Crous P."/>
            <person name="Grigoriev I."/>
        </authorList>
    </citation>
    <scope>NUCLEOTIDE SEQUENCE</scope>
    <source>
        <strain evidence="2">CBS 113818</strain>
    </source>
</reference>
<name>A0A6A7AJC1_9PLEO</name>
<evidence type="ECO:0000313" key="2">
    <source>
        <dbReference type="EMBL" id="KAF2833223.1"/>
    </source>
</evidence>